<keyword evidence="6" id="KW-0863">Zinc-finger</keyword>
<dbReference type="PANTHER" id="PTHR23110">
    <property type="entry name" value="BTB DOMAIN TRANSCRIPTION FACTOR"/>
    <property type="match status" value="1"/>
</dbReference>
<dbReference type="GO" id="GO:0007464">
    <property type="term" value="P:R3/R4 cell fate commitment"/>
    <property type="evidence" value="ECO:0007669"/>
    <property type="project" value="UniProtKB-ARBA"/>
</dbReference>
<dbReference type="SMART" id="SM00225">
    <property type="entry name" value="BTB"/>
    <property type="match status" value="1"/>
</dbReference>
<keyword evidence="6" id="KW-0479">Metal-binding</keyword>
<evidence type="ECO:0000256" key="3">
    <source>
        <dbReference type="ARBA" id="ARBA00022902"/>
    </source>
</evidence>
<dbReference type="InterPro" id="IPR013087">
    <property type="entry name" value="Znf_C2H2_type"/>
</dbReference>
<dbReference type="GO" id="GO:0035167">
    <property type="term" value="P:larval lymph gland hemopoiesis"/>
    <property type="evidence" value="ECO:0007669"/>
    <property type="project" value="UniProtKB-ARBA"/>
</dbReference>
<evidence type="ECO:0000256" key="4">
    <source>
        <dbReference type="ARBA" id="ARBA00023242"/>
    </source>
</evidence>
<dbReference type="PANTHER" id="PTHR23110:SF111">
    <property type="entry name" value="LONGITUDINALS LACKING PROTEIN, ISOFORMS F_I_K_T"/>
    <property type="match status" value="1"/>
</dbReference>
<dbReference type="PROSITE" id="PS00028">
    <property type="entry name" value="ZINC_FINGER_C2H2_1"/>
    <property type="match status" value="1"/>
</dbReference>
<keyword evidence="11" id="KW-1185">Reference proteome</keyword>
<dbReference type="STRING" id="6669.E9H9N9"/>
<evidence type="ECO:0000259" key="9">
    <source>
        <dbReference type="PROSITE" id="PS50157"/>
    </source>
</evidence>
<comment type="function">
    <text evidence="5">Putative transcription factor required for axon growth and guidance in the central and peripheral nervous systems. Repels CNS axons away from the midline by promoting the expression of the midline repellent sli and its receptor robo.</text>
</comment>
<protein>
    <recommendedName>
        <fullName evidence="12">Longitudinals lacking protein</fullName>
    </recommendedName>
</protein>
<dbReference type="Pfam" id="PF00651">
    <property type="entry name" value="BTB"/>
    <property type="match status" value="1"/>
</dbReference>
<dbReference type="FunCoup" id="E9H9N9">
    <property type="interactions" value="756"/>
</dbReference>
<dbReference type="FunFam" id="3.30.710.10:FF:000155">
    <property type="entry name" value="Longitudinals lacking protein, isoforms F/I/K/T"/>
    <property type="match status" value="1"/>
</dbReference>
<evidence type="ECO:0000256" key="7">
    <source>
        <dbReference type="SAM" id="MobiDB-lite"/>
    </source>
</evidence>
<dbReference type="SUPFAM" id="SSF54695">
    <property type="entry name" value="POZ domain"/>
    <property type="match status" value="1"/>
</dbReference>
<evidence type="ECO:0000256" key="5">
    <source>
        <dbReference type="ARBA" id="ARBA00037382"/>
    </source>
</evidence>
<feature type="compositionally biased region" description="Polar residues" evidence="7">
    <location>
        <begin position="272"/>
        <end position="286"/>
    </location>
</feature>
<reference evidence="10 11" key="1">
    <citation type="journal article" date="2011" name="Science">
        <title>The ecoresponsive genome of Daphnia pulex.</title>
        <authorList>
            <person name="Colbourne J.K."/>
            <person name="Pfrender M.E."/>
            <person name="Gilbert D."/>
            <person name="Thomas W.K."/>
            <person name="Tucker A."/>
            <person name="Oakley T.H."/>
            <person name="Tokishita S."/>
            <person name="Aerts A."/>
            <person name="Arnold G.J."/>
            <person name="Basu M.K."/>
            <person name="Bauer D.J."/>
            <person name="Caceres C.E."/>
            <person name="Carmel L."/>
            <person name="Casola C."/>
            <person name="Choi J.H."/>
            <person name="Detter J.C."/>
            <person name="Dong Q."/>
            <person name="Dusheyko S."/>
            <person name="Eads B.D."/>
            <person name="Frohlich T."/>
            <person name="Geiler-Samerotte K.A."/>
            <person name="Gerlach D."/>
            <person name="Hatcher P."/>
            <person name="Jogdeo S."/>
            <person name="Krijgsveld J."/>
            <person name="Kriventseva E.V."/>
            <person name="Kultz D."/>
            <person name="Laforsch C."/>
            <person name="Lindquist E."/>
            <person name="Lopez J."/>
            <person name="Manak J.R."/>
            <person name="Muller J."/>
            <person name="Pangilinan J."/>
            <person name="Patwardhan R.P."/>
            <person name="Pitluck S."/>
            <person name="Pritham E.J."/>
            <person name="Rechtsteiner A."/>
            <person name="Rho M."/>
            <person name="Rogozin I.B."/>
            <person name="Sakarya O."/>
            <person name="Salamov A."/>
            <person name="Schaack S."/>
            <person name="Shapiro H."/>
            <person name="Shiga Y."/>
            <person name="Skalitzky C."/>
            <person name="Smith Z."/>
            <person name="Souvorov A."/>
            <person name="Sung W."/>
            <person name="Tang Z."/>
            <person name="Tsuchiya D."/>
            <person name="Tu H."/>
            <person name="Vos H."/>
            <person name="Wang M."/>
            <person name="Wolf Y.I."/>
            <person name="Yamagata H."/>
            <person name="Yamada T."/>
            <person name="Ye Y."/>
            <person name="Shaw J.R."/>
            <person name="Andrews J."/>
            <person name="Crease T.J."/>
            <person name="Tang H."/>
            <person name="Lucas S.M."/>
            <person name="Robertson H.M."/>
            <person name="Bork P."/>
            <person name="Koonin E.V."/>
            <person name="Zdobnov E.M."/>
            <person name="Grigoriev I.V."/>
            <person name="Lynch M."/>
            <person name="Boore J.L."/>
        </authorList>
    </citation>
    <scope>NUCLEOTIDE SEQUENCE [LARGE SCALE GENOMIC DNA]</scope>
</reference>
<dbReference type="InterPro" id="IPR011333">
    <property type="entry name" value="SKP1/BTB/POZ_sf"/>
</dbReference>
<keyword evidence="2" id="KW-0221">Differentiation</keyword>
<evidence type="ECO:0000256" key="1">
    <source>
        <dbReference type="ARBA" id="ARBA00022473"/>
    </source>
</evidence>
<dbReference type="InterPro" id="IPR036236">
    <property type="entry name" value="Znf_C2H2_sf"/>
</dbReference>
<feature type="compositionally biased region" description="Acidic residues" evidence="7">
    <location>
        <begin position="209"/>
        <end position="230"/>
    </location>
</feature>
<dbReference type="PROSITE" id="PS50097">
    <property type="entry name" value="BTB"/>
    <property type="match status" value="1"/>
</dbReference>
<evidence type="ECO:0000313" key="11">
    <source>
        <dbReference type="Proteomes" id="UP000000305"/>
    </source>
</evidence>
<feature type="region of interest" description="Disordered" evidence="7">
    <location>
        <begin position="134"/>
        <end position="302"/>
    </location>
</feature>
<feature type="domain" description="C2H2-type" evidence="9">
    <location>
        <begin position="307"/>
        <end position="334"/>
    </location>
</feature>
<dbReference type="GO" id="GO:0045467">
    <property type="term" value="P:R7 cell development"/>
    <property type="evidence" value="ECO:0007669"/>
    <property type="project" value="UniProtKB-ARBA"/>
</dbReference>
<dbReference type="GO" id="GO:0008270">
    <property type="term" value="F:zinc ion binding"/>
    <property type="evidence" value="ECO:0007669"/>
    <property type="project" value="UniProtKB-KW"/>
</dbReference>
<feature type="compositionally biased region" description="Polar residues" evidence="7">
    <location>
        <begin position="146"/>
        <end position="156"/>
    </location>
</feature>
<gene>
    <name evidence="10" type="ORF">DAPPUDRAFT_327185</name>
</gene>
<dbReference type="Gene3D" id="3.30.160.60">
    <property type="entry name" value="Classic Zinc Finger"/>
    <property type="match status" value="1"/>
</dbReference>
<feature type="compositionally biased region" description="Low complexity" evidence="7">
    <location>
        <begin position="236"/>
        <end position="255"/>
    </location>
</feature>
<dbReference type="InterPro" id="IPR051095">
    <property type="entry name" value="Dros_DevTransReg"/>
</dbReference>
<accession>E9H9N9</accession>
<dbReference type="AlphaFoldDB" id="E9H9N9"/>
<dbReference type="GO" id="GO:0005634">
    <property type="term" value="C:nucleus"/>
    <property type="evidence" value="ECO:0000318"/>
    <property type="project" value="GO_Central"/>
</dbReference>
<dbReference type="SMART" id="SM00355">
    <property type="entry name" value="ZnF_C2H2"/>
    <property type="match status" value="2"/>
</dbReference>
<dbReference type="KEGG" id="dpx:DAPPUDRAFT_327185"/>
<dbReference type="InterPro" id="IPR000210">
    <property type="entry name" value="BTB/POZ_dom"/>
</dbReference>
<evidence type="ECO:0000313" key="10">
    <source>
        <dbReference type="EMBL" id="EFX71514.1"/>
    </source>
</evidence>
<dbReference type="PROSITE" id="PS50157">
    <property type="entry name" value="ZINC_FINGER_C2H2_2"/>
    <property type="match status" value="1"/>
</dbReference>
<feature type="compositionally biased region" description="Acidic residues" evidence="7">
    <location>
        <begin position="187"/>
        <end position="201"/>
    </location>
</feature>
<dbReference type="Pfam" id="PF00096">
    <property type="entry name" value="zf-C2H2"/>
    <property type="match status" value="1"/>
</dbReference>
<evidence type="ECO:0000256" key="2">
    <source>
        <dbReference type="ARBA" id="ARBA00022782"/>
    </source>
</evidence>
<dbReference type="InParanoid" id="E9H9N9"/>
<feature type="compositionally biased region" description="Basic residues" evidence="7">
    <location>
        <begin position="161"/>
        <end position="173"/>
    </location>
</feature>
<dbReference type="CDD" id="cd18315">
    <property type="entry name" value="BTB_POZ_BAB-like"/>
    <property type="match status" value="1"/>
</dbReference>
<evidence type="ECO:0008006" key="12">
    <source>
        <dbReference type="Google" id="ProtNLM"/>
    </source>
</evidence>
<dbReference type="GO" id="GO:0048813">
    <property type="term" value="P:dendrite morphogenesis"/>
    <property type="evidence" value="ECO:0007669"/>
    <property type="project" value="UniProtKB-ARBA"/>
</dbReference>
<evidence type="ECO:0000256" key="6">
    <source>
        <dbReference type="PROSITE-ProRule" id="PRU00042"/>
    </source>
</evidence>
<dbReference type="GO" id="GO:0006357">
    <property type="term" value="P:regulation of transcription by RNA polymerase II"/>
    <property type="evidence" value="ECO:0000318"/>
    <property type="project" value="GO_Central"/>
</dbReference>
<keyword evidence="1" id="KW-0217">Developmental protein</keyword>
<dbReference type="OMA" id="PMTERHR"/>
<proteinExistence type="predicted"/>
<dbReference type="Proteomes" id="UP000000305">
    <property type="component" value="Unassembled WGS sequence"/>
</dbReference>
<sequence>MGQHDIQEFCLKWNNHHSTLVSVLDSLLVRESLVDVVLAAEGQSIKVHRLVLFACSQYFTDLLSQQTDKHAVVFLKDVAFSDLKSLVDFMYRGEVNISQYQLESFLQTAEALQIKGLADKPNQRKYMSSLVLKKPKTSENHAAADTTHQTESQSNVPCPPRLHRSKTATKKTKTLAEKKQSPQQPVESDEAPDLLDCEMDTDPTSGEQLEQEDQEGQSDQESLKDEDDEGWSAGNSQHSLSGISASGSYGAMASAHETGNETWASENGAGASETNYDLTMSDSSQYGEGGATEPVILEDTDGGDRPFSCPRCGRRYKRKNNAVAHLRYECGVVPSFPCPICSHMLSQRRYIQKHIRRKHPDYIQDYQEYKEQRARTSGDDVD</sequence>
<organism evidence="10 11">
    <name type="scientific">Daphnia pulex</name>
    <name type="common">Water flea</name>
    <dbReference type="NCBI Taxonomy" id="6669"/>
    <lineage>
        <taxon>Eukaryota</taxon>
        <taxon>Metazoa</taxon>
        <taxon>Ecdysozoa</taxon>
        <taxon>Arthropoda</taxon>
        <taxon>Crustacea</taxon>
        <taxon>Branchiopoda</taxon>
        <taxon>Diplostraca</taxon>
        <taxon>Cladocera</taxon>
        <taxon>Anomopoda</taxon>
        <taxon>Daphniidae</taxon>
        <taxon>Daphnia</taxon>
    </lineage>
</organism>
<dbReference type="OrthoDB" id="3176202at2759"/>
<name>E9H9N9_DAPPU</name>
<keyword evidence="4" id="KW-0539">Nucleus</keyword>
<dbReference type="GO" id="GO:0008406">
    <property type="term" value="P:gonad development"/>
    <property type="evidence" value="ECO:0007669"/>
    <property type="project" value="UniProtKB-ARBA"/>
</dbReference>
<dbReference type="HOGENOM" id="CLU_011721_4_2_1"/>
<dbReference type="EMBL" id="GL732609">
    <property type="protein sequence ID" value="EFX71514.1"/>
    <property type="molecule type" value="Genomic_DNA"/>
</dbReference>
<dbReference type="GO" id="GO:0045476">
    <property type="term" value="P:nurse cell apoptotic process"/>
    <property type="evidence" value="ECO:0007669"/>
    <property type="project" value="UniProtKB-ARBA"/>
</dbReference>
<dbReference type="SUPFAM" id="SSF57667">
    <property type="entry name" value="beta-beta-alpha zinc fingers"/>
    <property type="match status" value="1"/>
</dbReference>
<feature type="domain" description="BTB" evidence="8">
    <location>
        <begin position="34"/>
        <end position="99"/>
    </location>
</feature>
<dbReference type="eggNOG" id="ENOG502RYRA">
    <property type="taxonomic scope" value="Eukaryota"/>
</dbReference>
<dbReference type="PhylomeDB" id="E9H9N9"/>
<keyword evidence="6" id="KW-0862">Zinc</keyword>
<dbReference type="Gene3D" id="3.30.710.10">
    <property type="entry name" value="Potassium Channel Kv1.1, Chain A"/>
    <property type="match status" value="1"/>
</dbReference>
<keyword evidence="3" id="KW-0524">Neurogenesis</keyword>
<dbReference type="GO" id="GO:0016199">
    <property type="term" value="P:axon midline choice point recognition"/>
    <property type="evidence" value="ECO:0007669"/>
    <property type="project" value="UniProtKB-ARBA"/>
</dbReference>
<dbReference type="GO" id="GO:0007526">
    <property type="term" value="P:larval somatic muscle development"/>
    <property type="evidence" value="ECO:0007669"/>
    <property type="project" value="UniProtKB-ARBA"/>
</dbReference>
<evidence type="ECO:0000259" key="8">
    <source>
        <dbReference type="PROSITE" id="PS50097"/>
    </source>
</evidence>